<evidence type="ECO:0000313" key="11">
    <source>
        <dbReference type="EMBL" id="KRG22475.1"/>
    </source>
</evidence>
<evidence type="ECO:0000259" key="10">
    <source>
        <dbReference type="PROSITE" id="PS51194"/>
    </source>
</evidence>
<dbReference type="InterPro" id="IPR045628">
    <property type="entry name" value="Lhr_WH_dom"/>
</dbReference>
<evidence type="ECO:0000256" key="5">
    <source>
        <dbReference type="ARBA" id="ARBA00022840"/>
    </source>
</evidence>
<dbReference type="InterPro" id="IPR027417">
    <property type="entry name" value="P-loop_NTPase"/>
</dbReference>
<evidence type="ECO:0000256" key="1">
    <source>
        <dbReference type="ARBA" id="ARBA00022741"/>
    </source>
</evidence>
<keyword evidence="13" id="KW-1185">Reference proteome</keyword>
<feature type="domain" description="Helicase ATP-binding" evidence="9">
    <location>
        <begin position="32"/>
        <end position="226"/>
    </location>
</feature>
<dbReference type="Pfam" id="PF00271">
    <property type="entry name" value="Helicase_C"/>
    <property type="match status" value="1"/>
</dbReference>
<organism evidence="11">
    <name type="scientific">Candidatus Berkiella aquae</name>
    <dbReference type="NCBI Taxonomy" id="295108"/>
    <lineage>
        <taxon>Bacteria</taxon>
        <taxon>Pseudomonadati</taxon>
        <taxon>Pseudomonadota</taxon>
        <taxon>Gammaproteobacteria</taxon>
        <taxon>Candidatus Berkiellales</taxon>
        <taxon>Candidatus Berkiellaceae</taxon>
        <taxon>Candidatus Berkiella</taxon>
    </lineage>
</organism>
<proteinExistence type="predicted"/>
<dbReference type="GO" id="GO:0005524">
    <property type="term" value="F:ATP binding"/>
    <property type="evidence" value="ECO:0007669"/>
    <property type="project" value="UniProtKB-KW"/>
</dbReference>
<dbReference type="Pfam" id="PF23234">
    <property type="entry name" value="WHD_4th_Lhr"/>
    <property type="match status" value="1"/>
</dbReference>
<dbReference type="InterPro" id="IPR014001">
    <property type="entry name" value="Helicase_ATP-bd"/>
</dbReference>
<reference evidence="12" key="3">
    <citation type="submission" date="2021-06" db="EMBL/GenBank/DDBJ databases">
        <title>Genomic Description and Analysis of Intracellular Bacteria, Candidatus Berkiella cookevillensis and Candidatus Berkiella aquae.</title>
        <authorList>
            <person name="Kidane D.T."/>
            <person name="Mehari Y.T."/>
            <person name="Rice F.C."/>
            <person name="Arivett B.A."/>
            <person name="Farone A.L."/>
            <person name="Berk S.G."/>
            <person name="Farone M.B."/>
        </authorList>
    </citation>
    <scope>NUCLEOTIDE SEQUENCE</scope>
    <source>
        <strain evidence="12">HT99</strain>
    </source>
</reference>
<evidence type="ECO:0000259" key="9">
    <source>
        <dbReference type="PROSITE" id="PS51192"/>
    </source>
</evidence>
<dbReference type="GO" id="GO:0006281">
    <property type="term" value="P:DNA repair"/>
    <property type="evidence" value="ECO:0007669"/>
    <property type="project" value="UniProtKB-KW"/>
</dbReference>
<evidence type="ECO:0000313" key="13">
    <source>
        <dbReference type="Proteomes" id="UP000051497"/>
    </source>
</evidence>
<evidence type="ECO:0000256" key="4">
    <source>
        <dbReference type="ARBA" id="ARBA00022806"/>
    </source>
</evidence>
<name>A0A0Q9YNV4_9GAMM</name>
<dbReference type="EMBL" id="LKAJ01000001">
    <property type="protein sequence ID" value="KRG22475.1"/>
    <property type="molecule type" value="Genomic_DNA"/>
</dbReference>
<dbReference type="Gene3D" id="3.40.50.300">
    <property type="entry name" value="P-loop containing nucleotide triphosphate hydrolases"/>
    <property type="match status" value="2"/>
</dbReference>
<dbReference type="Pfam" id="PF23235">
    <property type="entry name" value="WHD_3rd_Lhr"/>
    <property type="match status" value="1"/>
</dbReference>
<reference evidence="12" key="2">
    <citation type="journal article" date="2016" name="Genome Announc.">
        <title>Draft Genome Sequences of Two Novel Amoeba-Resistant Intranuclear Bacteria, 'Candidatus Berkiella cookevillensis' and 'Candidatus Berkiella aquae'.</title>
        <authorList>
            <person name="Mehari Y.T."/>
            <person name="Arivett B.A."/>
            <person name="Farone A.L."/>
            <person name="Gunderson J.H."/>
            <person name="Farone M.B."/>
        </authorList>
    </citation>
    <scope>NUCLEOTIDE SEQUENCE</scope>
    <source>
        <strain evidence="12">HT99</strain>
    </source>
</reference>
<accession>A0A0Q9YNV4</accession>
<feature type="domain" description="Helicase C-terminal" evidence="10">
    <location>
        <begin position="259"/>
        <end position="417"/>
    </location>
</feature>
<dbReference type="InterPro" id="IPR013701">
    <property type="entry name" value="Lhr-like_DEAD/DEAH_assoc"/>
</dbReference>
<dbReference type="CDD" id="cd18796">
    <property type="entry name" value="SF2_C_LHR"/>
    <property type="match status" value="1"/>
</dbReference>
<gene>
    <name evidence="11" type="primary">dbpA_1</name>
    <name evidence="11" type="ORF">HT99x_00011</name>
    <name evidence="12" type="ORF">HT99x_012015</name>
</gene>
<reference evidence="11" key="1">
    <citation type="submission" date="2015-09" db="EMBL/GenBank/DDBJ databases">
        <title>Draft Genome Sequences of Two Novel Amoeba-resistant Intranuclear Bacteria, Candidatus Berkiella cookevillensis and Candidatus Berkiella aquae.</title>
        <authorList>
            <person name="Mehari Y.T."/>
            <person name="Arivett B.A."/>
            <person name="Farone A.L."/>
            <person name="Gunderson J.H."/>
            <person name="Farone M.B."/>
        </authorList>
    </citation>
    <scope>NUCLEOTIDE SEQUENCE [LARGE SCALE GENOMIC DNA]</scope>
    <source>
        <strain evidence="11">HT99</strain>
    </source>
</reference>
<protein>
    <submittedName>
        <fullName evidence="11">ATP-dependent RNA helicase DbpA</fullName>
        <ecNumber evidence="11">3.6.4.13</ecNumber>
    </submittedName>
    <submittedName>
        <fullName evidence="12">DEAD/DEAH box helicase</fullName>
    </submittedName>
</protein>
<keyword evidence="1" id="KW-0547">Nucleotide-binding</keyword>
<evidence type="ECO:0000256" key="2">
    <source>
        <dbReference type="ARBA" id="ARBA00022763"/>
    </source>
</evidence>
<dbReference type="SUPFAM" id="SSF52540">
    <property type="entry name" value="P-loop containing nucleoside triphosphate hydrolases"/>
    <property type="match status" value="1"/>
</dbReference>
<dbReference type="GO" id="GO:0016887">
    <property type="term" value="F:ATP hydrolysis activity"/>
    <property type="evidence" value="ECO:0007669"/>
    <property type="project" value="TreeGrafter"/>
</dbReference>
<keyword evidence="8" id="KW-0413">Isomerase</keyword>
<dbReference type="InterPro" id="IPR055367">
    <property type="entry name" value="WH4_Lhr"/>
</dbReference>
<dbReference type="Proteomes" id="UP000051497">
    <property type="component" value="Unassembled WGS sequence"/>
</dbReference>
<dbReference type="InterPro" id="IPR052511">
    <property type="entry name" value="ATP-dep_Helicase"/>
</dbReference>
<keyword evidence="2" id="KW-0227">DNA damage</keyword>
<keyword evidence="6" id="KW-0238">DNA-binding</keyword>
<dbReference type="InterPro" id="IPR011545">
    <property type="entry name" value="DEAD/DEAH_box_helicase_dom"/>
</dbReference>
<keyword evidence="5" id="KW-0067">ATP-binding</keyword>
<dbReference type="Pfam" id="PF08494">
    <property type="entry name" value="DEAD_assoc"/>
    <property type="match status" value="1"/>
</dbReference>
<comment type="caution">
    <text evidence="11">The sequence shown here is derived from an EMBL/GenBank/DDBJ whole genome shotgun (WGS) entry which is preliminary data.</text>
</comment>
<keyword evidence="7" id="KW-0234">DNA repair</keyword>
<sequence length="1374" mass="153876">MSINHLAWAHPLIQTWFNQTLGLPTEPQQQGWPAILAGKSTLISAPTGSGKTLSAFMICLNELVSQALEGRLDDQTTVLYISPLKALSNDIQKNLLQPLAQIKQLAHEQQMPMQEIRVAVRTGDTLTKERQAMLRHPPHILITTPESLYILLTAVKSRALLASVKTVIVDEIHVMADDKRGTHLSLSLERLEALTTISPIRIGLSATQKPLEIVAQFLTGSSRPMPAIINIGHKRQLDLAIEVPRSELGAVASHEMWDEIYERIAHLAKENRSTLIFVNTRRLAERVAHHLTERLGEDKVAAHHGSLSRKIRLQAETRLKNGELTALVATASLELGIDIGSIDLVCQIGSPRAIATGLQRVGRAGHWHAAISKGRFFATTRDELLECAALIKAIQEEDLDQLIVPLEPLDVLAQQIVALCATDDWDEDRLFQLIKKAYPYRNLTRETFLRVLTMLAEGIAGSRGRYGAYLFRDQVNHQVKARRHSRLTAITSGGAIPDNGLFTVVAEPDGTMVGTLDEDFAVESTRGDIILLGTTSWLVRRVESASGRVLVEDAKGAPPSIPFWVGEAPARTKELSLQVSSLRENIENQLALNSSSTIEWLIAHCGVDIQGAEQLLNYIAEGKKVLGAVPTQKRIIAERFFDEGGGMQLVIHSPFGARINKAWGLALRKRFCRSFNFELQAAATDDGLNIALAEQHSFPLADVFRFLNANTLKEVLIQAVLQSPIFKIRWRWTAVRALALVRFRSGKKVPPHIMRILSDDLLAAVFPDAAACQDNLAGEDIQLPSHPLIDETMKDALTEALDVEGLTKVIEKLGSGEIECLAVDTPMPSVFAHGILNANPYAFLDDAPLEERRTRAVQMRRTLPQSVLDTVGKLDQGAIEEVRQQAWPDIRNPDELHDFLQTVIALPPEKSWQVFLDELEKQGRATQAISHNQSLWVCAEKIESFLTVYPQAQMKTALKRIEKIVPSREAVILEMIKGWVFHLGPTTNRELQQKLHLESNDIEIALVALETSGLILRGQFRTQITDLEWCERRLLSRIHRMTITQLREAIQPVTALQFMHWLLEWQHIAPGTQLVGEQGLFQIINQLQGFEAPANAWEKQIYAKRVLDYDPAWLDRFCLGGAVGWGRLSPVENKSMLPRSIAPITFFVREEMDWMLPAVNQETEMLGVSFVADLIYRYLQQKGASFFADIVRGVARLQAEVESGLWELVALGRITADGFDNLRALIDPKRRSDQRRRRMQMRYSTGRWSILAPHALEESAVRLEATCWMLLNRYGVVFRDLLVRERNIPRWRELLLTFRRMEEKGEVRGGRFVDGFLGEQFALPYAVTSLRARKNEVTSSLTLSIAAVDPLNLVGIILPGDKVSALSTKQVIIH</sequence>
<dbReference type="EC" id="3.6.4.13" evidence="11"/>
<evidence type="ECO:0000256" key="7">
    <source>
        <dbReference type="ARBA" id="ARBA00023204"/>
    </source>
</evidence>
<evidence type="ECO:0000313" key="12">
    <source>
        <dbReference type="EMBL" id="MCS5712160.1"/>
    </source>
</evidence>
<dbReference type="SMART" id="SM00490">
    <property type="entry name" value="HELICc"/>
    <property type="match status" value="1"/>
</dbReference>
<dbReference type="OrthoDB" id="9815222at2"/>
<dbReference type="EMBL" id="LKAJ02000001">
    <property type="protein sequence ID" value="MCS5712160.1"/>
    <property type="molecule type" value="Genomic_DNA"/>
</dbReference>
<dbReference type="PATRIC" id="fig|1590043.3.peg.12"/>
<dbReference type="Pfam" id="PF00270">
    <property type="entry name" value="DEAD"/>
    <property type="match status" value="1"/>
</dbReference>
<dbReference type="RefSeq" id="WP_075064681.1">
    <property type="nucleotide sequence ID" value="NZ_LKAJ02000001.1"/>
</dbReference>
<evidence type="ECO:0000256" key="6">
    <source>
        <dbReference type="ARBA" id="ARBA00023125"/>
    </source>
</evidence>
<dbReference type="STRING" id="295108.HT99x_00011"/>
<dbReference type="PROSITE" id="PS51192">
    <property type="entry name" value="HELICASE_ATP_BIND_1"/>
    <property type="match status" value="1"/>
</dbReference>
<dbReference type="InterPro" id="IPR001650">
    <property type="entry name" value="Helicase_C-like"/>
</dbReference>
<dbReference type="Pfam" id="PF19306">
    <property type="entry name" value="WHD_Lhr"/>
    <property type="match status" value="1"/>
</dbReference>
<dbReference type="PROSITE" id="PS51194">
    <property type="entry name" value="HELICASE_CTER"/>
    <property type="match status" value="1"/>
</dbReference>
<dbReference type="GO" id="GO:0003724">
    <property type="term" value="F:RNA helicase activity"/>
    <property type="evidence" value="ECO:0007669"/>
    <property type="project" value="UniProtKB-EC"/>
</dbReference>
<evidence type="ECO:0000256" key="8">
    <source>
        <dbReference type="ARBA" id="ARBA00023235"/>
    </source>
</evidence>
<dbReference type="InterPro" id="IPR055368">
    <property type="entry name" value="WH3_Lhr"/>
</dbReference>
<keyword evidence="3 11" id="KW-0378">Hydrolase</keyword>
<evidence type="ECO:0000256" key="3">
    <source>
        <dbReference type="ARBA" id="ARBA00022801"/>
    </source>
</evidence>
<dbReference type="PANTHER" id="PTHR47962">
    <property type="entry name" value="ATP-DEPENDENT HELICASE LHR-RELATED-RELATED"/>
    <property type="match status" value="1"/>
</dbReference>
<dbReference type="GO" id="GO:0003677">
    <property type="term" value="F:DNA binding"/>
    <property type="evidence" value="ECO:0007669"/>
    <property type="project" value="UniProtKB-KW"/>
</dbReference>
<dbReference type="PANTHER" id="PTHR47962:SF5">
    <property type="entry name" value="ATP-DEPENDENT HELICASE LHR-RELATED"/>
    <property type="match status" value="1"/>
</dbReference>
<keyword evidence="4 11" id="KW-0347">Helicase</keyword>
<dbReference type="SMART" id="SM00487">
    <property type="entry name" value="DEXDc"/>
    <property type="match status" value="1"/>
</dbReference>